<dbReference type="PANTHER" id="PTHR37222:SF1">
    <property type="entry name" value="OS02G0718000 PROTEIN"/>
    <property type="match status" value="1"/>
</dbReference>
<proteinExistence type="predicted"/>
<evidence type="ECO:0000313" key="4">
    <source>
        <dbReference type="Proteomes" id="UP000796880"/>
    </source>
</evidence>
<dbReference type="OrthoDB" id="1908269at2759"/>
<accession>A0A8K0DZY0</accession>
<protein>
    <submittedName>
        <fullName evidence="3">Uncharacterized protein</fullName>
    </submittedName>
</protein>
<evidence type="ECO:0000313" key="3">
    <source>
        <dbReference type="EMBL" id="KAF3437294.1"/>
    </source>
</evidence>
<keyword evidence="2" id="KW-1133">Transmembrane helix</keyword>
<feature type="transmembrane region" description="Helical" evidence="2">
    <location>
        <begin position="331"/>
        <end position="348"/>
    </location>
</feature>
<dbReference type="Proteomes" id="UP000796880">
    <property type="component" value="Unassembled WGS sequence"/>
</dbReference>
<keyword evidence="2" id="KW-0812">Transmembrane</keyword>
<sequence>MISRRLGSKLLKHSRDCSLSSSSIFYITHNSVPKPFTHLSKSNCSIPSLQPLQGPDLFSSSSISTCTSNPTILECFQAAPNPKPTTSSLGFTRSFSSATVNFKNPDDLKFLPGEKPRKAFAFRSSLCSEILQNSCLAHQKPIKCDLSLNRLYSRLYSSFGTKLTNHRLNLLLEEKPRFLSTASGSSESESDKPKDASQYPSQSPEFKHQEIEGPTVERDLSALANETREVLETLMKTIYGLSRVVALLSLVQLGVGAWIAYITRSSPITEVSIQSFVAFGFSFSLAFMLRQSLKPMYFFKKMEERGRLQILTLTLQVVKNLNVLFLRLRGASFICVAGLSIGLAFNMLSK</sequence>
<reference evidence="3" key="1">
    <citation type="submission" date="2020-03" db="EMBL/GenBank/DDBJ databases">
        <title>A high-quality chromosome-level genome assembly of a woody plant with both climbing and erect habits, Rhamnella rubrinervis.</title>
        <authorList>
            <person name="Lu Z."/>
            <person name="Yang Y."/>
            <person name="Zhu X."/>
            <person name="Sun Y."/>
        </authorList>
    </citation>
    <scope>NUCLEOTIDE SEQUENCE</scope>
    <source>
        <strain evidence="3">BYM</strain>
        <tissue evidence="3">Leaf</tissue>
    </source>
</reference>
<organism evidence="3 4">
    <name type="scientific">Rhamnella rubrinervis</name>
    <dbReference type="NCBI Taxonomy" id="2594499"/>
    <lineage>
        <taxon>Eukaryota</taxon>
        <taxon>Viridiplantae</taxon>
        <taxon>Streptophyta</taxon>
        <taxon>Embryophyta</taxon>
        <taxon>Tracheophyta</taxon>
        <taxon>Spermatophyta</taxon>
        <taxon>Magnoliopsida</taxon>
        <taxon>eudicotyledons</taxon>
        <taxon>Gunneridae</taxon>
        <taxon>Pentapetalae</taxon>
        <taxon>rosids</taxon>
        <taxon>fabids</taxon>
        <taxon>Rosales</taxon>
        <taxon>Rhamnaceae</taxon>
        <taxon>rhamnoid group</taxon>
        <taxon>Rhamneae</taxon>
        <taxon>Rhamnella</taxon>
    </lineage>
</organism>
<gene>
    <name evidence="3" type="ORF">FNV43_RR20047</name>
</gene>
<keyword evidence="2" id="KW-0472">Membrane</keyword>
<evidence type="ECO:0000256" key="2">
    <source>
        <dbReference type="SAM" id="Phobius"/>
    </source>
</evidence>
<name>A0A8K0DZY0_9ROSA</name>
<dbReference type="EMBL" id="VOIH02000009">
    <property type="protein sequence ID" value="KAF3437294.1"/>
    <property type="molecule type" value="Genomic_DNA"/>
</dbReference>
<dbReference type="PANTHER" id="PTHR37222">
    <property type="entry name" value="OS02G0718000 PROTEIN"/>
    <property type="match status" value="1"/>
</dbReference>
<dbReference type="AlphaFoldDB" id="A0A8K0DZY0"/>
<feature type="transmembrane region" description="Helical" evidence="2">
    <location>
        <begin position="244"/>
        <end position="262"/>
    </location>
</feature>
<feature type="transmembrane region" description="Helical" evidence="2">
    <location>
        <begin position="268"/>
        <end position="287"/>
    </location>
</feature>
<comment type="caution">
    <text evidence="3">The sequence shown here is derived from an EMBL/GenBank/DDBJ whole genome shotgun (WGS) entry which is preliminary data.</text>
</comment>
<keyword evidence="4" id="KW-1185">Reference proteome</keyword>
<feature type="region of interest" description="Disordered" evidence="1">
    <location>
        <begin position="181"/>
        <end position="211"/>
    </location>
</feature>
<evidence type="ECO:0000256" key="1">
    <source>
        <dbReference type="SAM" id="MobiDB-lite"/>
    </source>
</evidence>